<sequence length="51" mass="5808">MPTVIHSDRGSQHRSFIYQELLNDHHITHSVSQTGTPVDNAVIEAFHRSIK</sequence>
<dbReference type="InterPro" id="IPR036397">
    <property type="entry name" value="RNaseH_sf"/>
</dbReference>
<reference evidence="2 3" key="1">
    <citation type="submission" date="2019-10" db="EMBL/GenBank/DDBJ databases">
        <title>Evolutionary dynamics of vancomycin-resistant Enterococcus faecium during gastrointestinal tract colonization and bloodstream infection in immunocompromised pediatric patients.</title>
        <authorList>
            <person name="Chilambi G.S."/>
            <person name="Nordstrom H.R."/>
            <person name="Evans D.R."/>
            <person name="Ferrolino J."/>
            <person name="Hayden R.T."/>
            <person name="Maron G.M."/>
            <person name="Vo A.N."/>
            <person name="Gilmore M.S."/>
            <person name="Wolf J."/>
            <person name="Rosch J.W."/>
            <person name="Van Tyne D."/>
        </authorList>
    </citation>
    <scope>NUCLEOTIDE SEQUENCE [LARGE SCALE GENOMIC DNA]</scope>
    <source>
        <strain evidence="2 3">VRECG27</strain>
    </source>
</reference>
<dbReference type="RefSeq" id="WP_077828743.1">
    <property type="nucleotide sequence ID" value="NZ_BTRZ01000006.1"/>
</dbReference>
<dbReference type="AlphaFoldDB" id="A0A7V8C7B1"/>
<organism evidence="2 3">
    <name type="scientific">Enterococcus faecium</name>
    <name type="common">Streptococcus faecium</name>
    <dbReference type="NCBI Taxonomy" id="1352"/>
    <lineage>
        <taxon>Bacteria</taxon>
        <taxon>Bacillati</taxon>
        <taxon>Bacillota</taxon>
        <taxon>Bacilli</taxon>
        <taxon>Lactobacillales</taxon>
        <taxon>Enterococcaceae</taxon>
        <taxon>Enterococcus</taxon>
    </lineage>
</organism>
<comment type="caution">
    <text evidence="2">The sequence shown here is derived from an EMBL/GenBank/DDBJ whole genome shotgun (WGS) entry which is preliminary data.</text>
</comment>
<dbReference type="InterPro" id="IPR012337">
    <property type="entry name" value="RNaseH-like_sf"/>
</dbReference>
<protein>
    <submittedName>
        <fullName evidence="2">Transposase family protein</fullName>
    </submittedName>
</protein>
<dbReference type="SUPFAM" id="SSF53098">
    <property type="entry name" value="Ribonuclease H-like"/>
    <property type="match status" value="1"/>
</dbReference>
<feature type="domain" description="Integrase catalytic" evidence="1">
    <location>
        <begin position="1"/>
        <end position="51"/>
    </location>
</feature>
<evidence type="ECO:0000313" key="2">
    <source>
        <dbReference type="EMBL" id="KAB7577692.1"/>
    </source>
</evidence>
<dbReference type="EMBL" id="WEFP01000001">
    <property type="protein sequence ID" value="KAB7577692.1"/>
    <property type="molecule type" value="Genomic_DNA"/>
</dbReference>
<dbReference type="InterPro" id="IPR001584">
    <property type="entry name" value="Integrase_cat-core"/>
</dbReference>
<proteinExistence type="predicted"/>
<gene>
    <name evidence="2" type="ORF">GBM73_10330</name>
</gene>
<dbReference type="GO" id="GO:0003676">
    <property type="term" value="F:nucleic acid binding"/>
    <property type="evidence" value="ECO:0007669"/>
    <property type="project" value="InterPro"/>
</dbReference>
<dbReference type="GO" id="GO:0015074">
    <property type="term" value="P:DNA integration"/>
    <property type="evidence" value="ECO:0007669"/>
    <property type="project" value="InterPro"/>
</dbReference>
<name>A0A7V8C7B1_ENTFC</name>
<evidence type="ECO:0000259" key="1">
    <source>
        <dbReference type="PROSITE" id="PS50994"/>
    </source>
</evidence>
<accession>A0A7V8C7B1</accession>
<dbReference type="PROSITE" id="PS50994">
    <property type="entry name" value="INTEGRASE"/>
    <property type="match status" value="1"/>
</dbReference>
<dbReference type="Proteomes" id="UP000469871">
    <property type="component" value="Unassembled WGS sequence"/>
</dbReference>
<evidence type="ECO:0000313" key="3">
    <source>
        <dbReference type="Proteomes" id="UP000469871"/>
    </source>
</evidence>
<dbReference type="Gene3D" id="3.30.420.10">
    <property type="entry name" value="Ribonuclease H-like superfamily/Ribonuclease H"/>
    <property type="match status" value="1"/>
</dbReference>